<dbReference type="AlphaFoldDB" id="A0A075R995"/>
<dbReference type="HOGENOM" id="CLU_2804039_0_0_9"/>
<organism evidence="1 2">
    <name type="scientific">Brevibacillus laterosporus LMG 15441</name>
    <dbReference type="NCBI Taxonomy" id="1042163"/>
    <lineage>
        <taxon>Bacteria</taxon>
        <taxon>Bacillati</taxon>
        <taxon>Bacillota</taxon>
        <taxon>Bacilli</taxon>
        <taxon>Bacillales</taxon>
        <taxon>Paenibacillaceae</taxon>
        <taxon>Brevibacillus</taxon>
    </lineage>
</organism>
<dbReference type="EMBL" id="CP007806">
    <property type="protein sequence ID" value="AIG26135.1"/>
    <property type="molecule type" value="Genomic_DNA"/>
</dbReference>
<dbReference type="Proteomes" id="UP000005850">
    <property type="component" value="Chromosome"/>
</dbReference>
<evidence type="ECO:0000313" key="1">
    <source>
        <dbReference type="EMBL" id="AIG26135.1"/>
    </source>
</evidence>
<dbReference type="KEGG" id="blr:BRLA_c018130"/>
<proteinExistence type="predicted"/>
<sequence length="67" mass="7857">MNKLIVKELIKGRYNLRYCSYTEMRSQGNYTDVFQDGCECGESQVLYEIGCLLGIDLEEPEEQDFDY</sequence>
<gene>
    <name evidence="1" type="ORF">BRLA_c018130</name>
</gene>
<reference evidence="1 2" key="1">
    <citation type="journal article" date="2011" name="J. Bacteriol.">
        <title>Genome sequence of Brevibacillus laterosporus LMG 15441, a pathogen of invertebrates.</title>
        <authorList>
            <person name="Djukic M."/>
            <person name="Poehlein A."/>
            <person name="Thurmer A."/>
            <person name="Daniel R."/>
        </authorList>
    </citation>
    <scope>NUCLEOTIDE SEQUENCE [LARGE SCALE GENOMIC DNA]</scope>
    <source>
        <strain evidence="1 2">LMG 15441</strain>
    </source>
</reference>
<name>A0A075R995_BRELA</name>
<evidence type="ECO:0000313" key="2">
    <source>
        <dbReference type="Proteomes" id="UP000005850"/>
    </source>
</evidence>
<accession>A0A075R995</accession>
<protein>
    <submittedName>
        <fullName evidence="1">Uncharacterized protein</fullName>
    </submittedName>
</protein>
<keyword evidence="2" id="KW-1185">Reference proteome</keyword>